<evidence type="ECO:0000256" key="2">
    <source>
        <dbReference type="ARBA" id="ARBA00012393"/>
    </source>
</evidence>
<evidence type="ECO:0000256" key="11">
    <source>
        <dbReference type="ARBA" id="ARBA00031871"/>
    </source>
</evidence>
<reference evidence="15" key="2">
    <citation type="submission" date="2015-01" db="EMBL/GenBank/DDBJ databases">
        <title>Evolutionary Origins and Diversification of the Mycorrhizal Mutualists.</title>
        <authorList>
            <consortium name="DOE Joint Genome Institute"/>
            <consortium name="Mycorrhizal Genomics Consortium"/>
            <person name="Kohler A."/>
            <person name="Kuo A."/>
            <person name="Nagy L.G."/>
            <person name="Floudas D."/>
            <person name="Copeland A."/>
            <person name="Barry K.W."/>
            <person name="Cichocki N."/>
            <person name="Veneault-Fourrey C."/>
            <person name="LaButti K."/>
            <person name="Lindquist E.A."/>
            <person name="Lipzen A."/>
            <person name="Lundell T."/>
            <person name="Morin E."/>
            <person name="Murat C."/>
            <person name="Riley R."/>
            <person name="Ohm R."/>
            <person name="Sun H."/>
            <person name="Tunlid A."/>
            <person name="Henrissat B."/>
            <person name="Grigoriev I.V."/>
            <person name="Hibbett D.S."/>
            <person name="Martin F."/>
        </authorList>
    </citation>
    <scope>NUCLEOTIDE SEQUENCE [LARGE SCALE GENOMIC DNA]</scope>
    <source>
        <strain evidence="15">Zn</strain>
    </source>
</reference>
<evidence type="ECO:0000256" key="7">
    <source>
        <dbReference type="ARBA" id="ARBA00022741"/>
    </source>
</evidence>
<sequence length="245" mass="27459">MPLRSPTVNYDQQSALSYNHHASILPICTGLARRITIFLNNEADTPLLKAVQDQTRSSLGVIDAALERYSVDEISLAYHGSQECLVLLILLLCALARLETPLPRALQTVYVASPEALAEVDSFVSESVAAYRLDLTRYALPKKDAFKAYLEERNKVKAIMVGARRSDPHGETLTYFDQTEPGWPAFLRVHPVVDWGHEEISAFIHHFEIPYCSVYSQNMSPGGTFRKSSLAGMDDHDHGYGRQMY</sequence>
<keyword evidence="8" id="KW-0274">FAD</keyword>
<evidence type="ECO:0000256" key="9">
    <source>
        <dbReference type="ARBA" id="ARBA00022840"/>
    </source>
</evidence>
<keyword evidence="9" id="KW-0067">ATP-binding</keyword>
<feature type="domain" description="Phosphoadenosine phosphosulphate reductase" evidence="13">
    <location>
        <begin position="141"/>
        <end position="219"/>
    </location>
</feature>
<evidence type="ECO:0000256" key="4">
    <source>
        <dbReference type="ARBA" id="ARBA00022643"/>
    </source>
</evidence>
<dbReference type="OrthoDB" id="270728at2759"/>
<evidence type="ECO:0000256" key="10">
    <source>
        <dbReference type="ARBA" id="ARBA00031145"/>
    </source>
</evidence>
<dbReference type="EMBL" id="KN832877">
    <property type="protein sequence ID" value="KIN00375.1"/>
    <property type="molecule type" value="Genomic_DNA"/>
</dbReference>
<evidence type="ECO:0000313" key="15">
    <source>
        <dbReference type="Proteomes" id="UP000054321"/>
    </source>
</evidence>
<dbReference type="InterPro" id="IPR002500">
    <property type="entry name" value="PAPS_reduct_dom"/>
</dbReference>
<dbReference type="InParanoid" id="A0A0C3HAW8"/>
<dbReference type="Gene3D" id="3.40.50.620">
    <property type="entry name" value="HUPs"/>
    <property type="match status" value="1"/>
</dbReference>
<evidence type="ECO:0000259" key="13">
    <source>
        <dbReference type="Pfam" id="PF01507"/>
    </source>
</evidence>
<dbReference type="PANTHER" id="PTHR23293:SF9">
    <property type="entry name" value="FAD SYNTHASE"/>
    <property type="match status" value="1"/>
</dbReference>
<dbReference type="STRING" id="913774.A0A0C3HAW8"/>
<evidence type="ECO:0000313" key="14">
    <source>
        <dbReference type="EMBL" id="KIN00375.1"/>
    </source>
</evidence>
<dbReference type="PANTHER" id="PTHR23293">
    <property type="entry name" value="FAD SYNTHETASE-RELATED FMN ADENYLYLTRANSFERASE"/>
    <property type="match status" value="1"/>
</dbReference>
<reference evidence="14 15" key="1">
    <citation type="submission" date="2014-04" db="EMBL/GenBank/DDBJ databases">
        <authorList>
            <consortium name="DOE Joint Genome Institute"/>
            <person name="Kuo A."/>
            <person name="Martino E."/>
            <person name="Perotto S."/>
            <person name="Kohler A."/>
            <person name="Nagy L.G."/>
            <person name="Floudas D."/>
            <person name="Copeland A."/>
            <person name="Barry K.W."/>
            <person name="Cichocki N."/>
            <person name="Veneault-Fourrey C."/>
            <person name="LaButti K."/>
            <person name="Lindquist E.A."/>
            <person name="Lipzen A."/>
            <person name="Lundell T."/>
            <person name="Morin E."/>
            <person name="Murat C."/>
            <person name="Sun H."/>
            <person name="Tunlid A."/>
            <person name="Henrissat B."/>
            <person name="Grigoriev I.V."/>
            <person name="Hibbett D.S."/>
            <person name="Martin F."/>
            <person name="Nordberg H.P."/>
            <person name="Cantor M.N."/>
            <person name="Hua S.X."/>
        </authorList>
    </citation>
    <scope>NUCLEOTIDE SEQUENCE [LARGE SCALE GENOMIC DNA]</scope>
    <source>
        <strain evidence="14 15">Zn</strain>
    </source>
</reference>
<dbReference type="GO" id="GO:0005524">
    <property type="term" value="F:ATP binding"/>
    <property type="evidence" value="ECO:0007669"/>
    <property type="project" value="UniProtKB-KW"/>
</dbReference>
<dbReference type="GO" id="GO:0003919">
    <property type="term" value="F:FMN adenylyltransferase activity"/>
    <property type="evidence" value="ECO:0007669"/>
    <property type="project" value="UniProtKB-EC"/>
</dbReference>
<comment type="catalytic activity">
    <reaction evidence="12">
        <text>FMN + ATP + H(+) = FAD + diphosphate</text>
        <dbReference type="Rhea" id="RHEA:17237"/>
        <dbReference type="ChEBI" id="CHEBI:15378"/>
        <dbReference type="ChEBI" id="CHEBI:30616"/>
        <dbReference type="ChEBI" id="CHEBI:33019"/>
        <dbReference type="ChEBI" id="CHEBI:57692"/>
        <dbReference type="ChEBI" id="CHEBI:58210"/>
        <dbReference type="EC" id="2.7.7.2"/>
    </reaction>
</comment>
<evidence type="ECO:0000256" key="12">
    <source>
        <dbReference type="ARBA" id="ARBA00049494"/>
    </source>
</evidence>
<keyword evidence="4" id="KW-0288">FMN</keyword>
<evidence type="ECO:0000256" key="1">
    <source>
        <dbReference type="ARBA" id="ARBA00004726"/>
    </source>
</evidence>
<dbReference type="InterPro" id="IPR014729">
    <property type="entry name" value="Rossmann-like_a/b/a_fold"/>
</dbReference>
<dbReference type="AlphaFoldDB" id="A0A0C3HAW8"/>
<dbReference type="EC" id="2.7.7.2" evidence="2"/>
<evidence type="ECO:0000256" key="5">
    <source>
        <dbReference type="ARBA" id="ARBA00022679"/>
    </source>
</evidence>
<evidence type="ECO:0000256" key="8">
    <source>
        <dbReference type="ARBA" id="ARBA00022827"/>
    </source>
</evidence>
<dbReference type="Pfam" id="PF01507">
    <property type="entry name" value="PAPS_reduct"/>
    <property type="match status" value="1"/>
</dbReference>
<dbReference type="FunCoup" id="A0A0C3HAW8">
    <property type="interactions" value="153"/>
</dbReference>
<evidence type="ECO:0000256" key="3">
    <source>
        <dbReference type="ARBA" id="ARBA00022630"/>
    </source>
</evidence>
<keyword evidence="6" id="KW-0548">Nucleotidyltransferase</keyword>
<name>A0A0C3HAW8_OIDMZ</name>
<comment type="pathway">
    <text evidence="1">Cofactor biosynthesis; FAD biosynthesis; FAD from FMN: step 1/1.</text>
</comment>
<evidence type="ECO:0000256" key="6">
    <source>
        <dbReference type="ARBA" id="ARBA00022695"/>
    </source>
</evidence>
<protein>
    <recommendedName>
        <fullName evidence="2">FAD synthase</fullName>
        <ecNumber evidence="2">2.7.7.2</ecNumber>
    </recommendedName>
    <alternativeName>
        <fullName evidence="10">FAD pyrophosphorylase</fullName>
    </alternativeName>
    <alternativeName>
        <fullName evidence="11">FMN adenylyltransferase</fullName>
    </alternativeName>
</protein>
<dbReference type="SUPFAM" id="SSF52402">
    <property type="entry name" value="Adenine nucleotide alpha hydrolases-like"/>
    <property type="match status" value="1"/>
</dbReference>
<dbReference type="HOGENOM" id="CLU_056971_0_0_1"/>
<dbReference type="Proteomes" id="UP000054321">
    <property type="component" value="Unassembled WGS sequence"/>
</dbReference>
<organism evidence="14 15">
    <name type="scientific">Oidiodendron maius (strain Zn)</name>
    <dbReference type="NCBI Taxonomy" id="913774"/>
    <lineage>
        <taxon>Eukaryota</taxon>
        <taxon>Fungi</taxon>
        <taxon>Dikarya</taxon>
        <taxon>Ascomycota</taxon>
        <taxon>Pezizomycotina</taxon>
        <taxon>Leotiomycetes</taxon>
        <taxon>Leotiomycetes incertae sedis</taxon>
        <taxon>Myxotrichaceae</taxon>
        <taxon>Oidiodendron</taxon>
    </lineage>
</organism>
<dbReference type="GO" id="GO:0006747">
    <property type="term" value="P:FAD biosynthetic process"/>
    <property type="evidence" value="ECO:0007669"/>
    <property type="project" value="TreeGrafter"/>
</dbReference>
<keyword evidence="7" id="KW-0547">Nucleotide-binding</keyword>
<keyword evidence="5" id="KW-0808">Transferase</keyword>
<proteinExistence type="predicted"/>
<keyword evidence="15" id="KW-1185">Reference proteome</keyword>
<keyword evidence="3" id="KW-0285">Flavoprotein</keyword>
<accession>A0A0C3HAW8</accession>
<gene>
    <name evidence="14" type="ORF">OIDMADRAFT_145855</name>
</gene>